<dbReference type="GO" id="GO:0008270">
    <property type="term" value="F:zinc ion binding"/>
    <property type="evidence" value="ECO:0007669"/>
    <property type="project" value="UniProtKB-KW"/>
</dbReference>
<reference evidence="7" key="1">
    <citation type="submission" date="2020-11" db="EMBL/GenBank/DDBJ databases">
        <title>Adaptations for nitrogen fixation in a non-lichenized fungal sporocarp promotes dispersal by wood-feeding termites.</title>
        <authorList>
            <consortium name="DOE Joint Genome Institute"/>
            <person name="Koch R.A."/>
            <person name="Yoon G."/>
            <person name="Arayal U."/>
            <person name="Lail K."/>
            <person name="Amirebrahimi M."/>
            <person name="Labutti K."/>
            <person name="Lipzen A."/>
            <person name="Riley R."/>
            <person name="Barry K."/>
            <person name="Henrissat B."/>
            <person name="Grigoriev I.V."/>
            <person name="Herr J.R."/>
            <person name="Aime M.C."/>
        </authorList>
    </citation>
    <scope>NUCLEOTIDE SEQUENCE</scope>
    <source>
        <strain evidence="7">MCA 3950</strain>
    </source>
</reference>
<dbReference type="RefSeq" id="XP_043044236.1">
    <property type="nucleotide sequence ID" value="XM_043185412.1"/>
</dbReference>
<organism evidence="7 8">
    <name type="scientific">Guyanagaster necrorhizus</name>
    <dbReference type="NCBI Taxonomy" id="856835"/>
    <lineage>
        <taxon>Eukaryota</taxon>
        <taxon>Fungi</taxon>
        <taxon>Dikarya</taxon>
        <taxon>Basidiomycota</taxon>
        <taxon>Agaricomycotina</taxon>
        <taxon>Agaricomycetes</taxon>
        <taxon>Agaricomycetidae</taxon>
        <taxon>Agaricales</taxon>
        <taxon>Marasmiineae</taxon>
        <taxon>Physalacriaceae</taxon>
        <taxon>Guyanagaster</taxon>
    </lineage>
</organism>
<evidence type="ECO:0000256" key="4">
    <source>
        <dbReference type="PROSITE-ProRule" id="PRU00228"/>
    </source>
</evidence>
<protein>
    <recommendedName>
        <fullName evidence="6">ZZ-type domain-containing protein</fullName>
    </recommendedName>
</protein>
<evidence type="ECO:0000313" key="7">
    <source>
        <dbReference type="EMBL" id="KAG7450736.1"/>
    </source>
</evidence>
<feature type="region of interest" description="Disordered" evidence="5">
    <location>
        <begin position="79"/>
        <end position="138"/>
    </location>
</feature>
<feature type="compositionally biased region" description="Pro residues" evidence="5">
    <location>
        <begin position="120"/>
        <end position="132"/>
    </location>
</feature>
<feature type="non-terminal residue" evidence="7">
    <location>
        <position position="381"/>
    </location>
</feature>
<dbReference type="InterPro" id="IPR055936">
    <property type="entry name" value="DUF7514"/>
</dbReference>
<sequence length="381" mass="42138">MIPSHINCDSCSQAILPSKPRVHCLTCADYDLCADCALGERFTRQHDSSHRTQIYRFSGGGDLPPSLSETVSLTYTVPVRLSPTSSSPPPLPPRRQSSGPPPPLPPRPNSGSSASESPSAVPPSPRIPPTDPPNVTADRSEMLAWGPLFDDYMNVTAVGDVFFNTIFTFLDPSYTGYLTPEAYSRFLDDQGYLLHENVWKSNLVVDTMYGGSEENMADKALRNAYDLFSIEHVLKHRHNPPGSTTPSVTTQLQGLFGNAFNPAMMSSAPLQTLSSQMPLLTRKGFIDITTVEVLSDPSRAWGNLSRVLRAYELEPFRGRGDMPRSVLPEAANQRMLERVRAISSFAKVRGEQQLVSAMELRRQGRENALDLVGDARYRYVY</sequence>
<accession>A0A9P7VZZ7</accession>
<evidence type="ECO:0000256" key="3">
    <source>
        <dbReference type="ARBA" id="ARBA00022833"/>
    </source>
</evidence>
<dbReference type="GeneID" id="66107709"/>
<feature type="domain" description="ZZ-type" evidence="6">
    <location>
        <begin position="3"/>
        <end position="60"/>
    </location>
</feature>
<dbReference type="EMBL" id="MU250526">
    <property type="protein sequence ID" value="KAG7450736.1"/>
    <property type="molecule type" value="Genomic_DNA"/>
</dbReference>
<proteinExistence type="predicted"/>
<evidence type="ECO:0000256" key="1">
    <source>
        <dbReference type="ARBA" id="ARBA00022723"/>
    </source>
</evidence>
<keyword evidence="2 4" id="KW-0863">Zinc-finger</keyword>
<keyword evidence="8" id="KW-1185">Reference proteome</keyword>
<gene>
    <name evidence="7" type="ORF">BT62DRAFT_928017</name>
</gene>
<dbReference type="PROSITE" id="PS50135">
    <property type="entry name" value="ZF_ZZ_2"/>
    <property type="match status" value="1"/>
</dbReference>
<comment type="caution">
    <text evidence="7">The sequence shown here is derived from an EMBL/GenBank/DDBJ whole genome shotgun (WGS) entry which is preliminary data.</text>
</comment>
<dbReference type="Gene3D" id="3.30.60.90">
    <property type="match status" value="1"/>
</dbReference>
<dbReference type="SUPFAM" id="SSF57850">
    <property type="entry name" value="RING/U-box"/>
    <property type="match status" value="1"/>
</dbReference>
<dbReference type="InterPro" id="IPR000433">
    <property type="entry name" value="Znf_ZZ"/>
</dbReference>
<dbReference type="InterPro" id="IPR043145">
    <property type="entry name" value="Znf_ZZ_sf"/>
</dbReference>
<evidence type="ECO:0000256" key="5">
    <source>
        <dbReference type="SAM" id="MobiDB-lite"/>
    </source>
</evidence>
<dbReference type="AlphaFoldDB" id="A0A9P7VZZ7"/>
<dbReference type="OrthoDB" id="7873042at2759"/>
<evidence type="ECO:0000256" key="2">
    <source>
        <dbReference type="ARBA" id="ARBA00022771"/>
    </source>
</evidence>
<evidence type="ECO:0000313" key="8">
    <source>
        <dbReference type="Proteomes" id="UP000812287"/>
    </source>
</evidence>
<keyword evidence="1" id="KW-0479">Metal-binding</keyword>
<dbReference type="Proteomes" id="UP000812287">
    <property type="component" value="Unassembled WGS sequence"/>
</dbReference>
<feature type="compositionally biased region" description="Pro residues" evidence="5">
    <location>
        <begin position="86"/>
        <end position="108"/>
    </location>
</feature>
<feature type="compositionally biased region" description="Low complexity" evidence="5">
    <location>
        <begin position="109"/>
        <end position="119"/>
    </location>
</feature>
<evidence type="ECO:0000259" key="6">
    <source>
        <dbReference type="PROSITE" id="PS50135"/>
    </source>
</evidence>
<dbReference type="Pfam" id="PF00569">
    <property type="entry name" value="ZZ"/>
    <property type="match status" value="1"/>
</dbReference>
<dbReference type="CDD" id="cd02249">
    <property type="entry name" value="ZZ"/>
    <property type="match status" value="1"/>
</dbReference>
<dbReference type="SMART" id="SM00291">
    <property type="entry name" value="ZnF_ZZ"/>
    <property type="match status" value="1"/>
</dbReference>
<name>A0A9P7VZZ7_9AGAR</name>
<dbReference type="Pfam" id="PF24355">
    <property type="entry name" value="DUF7514"/>
    <property type="match status" value="1"/>
</dbReference>
<keyword evidence="3" id="KW-0862">Zinc</keyword>